<evidence type="ECO:0000313" key="1">
    <source>
        <dbReference type="EMBL" id="KPC34215.1"/>
    </source>
</evidence>
<accession>A0A0N0GH40</accession>
<protein>
    <submittedName>
        <fullName evidence="1">Uncharacterized protein</fullName>
    </submittedName>
</protein>
<proteinExistence type="predicted"/>
<comment type="caution">
    <text evidence="1">The sequence shown here is derived from an EMBL/GenBank/DDBJ whole genome shotgun (WGS) entry which is preliminary data.</text>
</comment>
<dbReference type="PATRIC" id="fig|81035.3.peg.5295"/>
<name>A0A0N0GH40_PSESX</name>
<reference evidence="1 2" key="1">
    <citation type="submission" date="2015-07" db="EMBL/GenBank/DDBJ databases">
        <authorList>
            <person name="Noorani M."/>
        </authorList>
    </citation>
    <scope>NUCLEOTIDE SEQUENCE [LARGE SCALE GENOMIC DNA]</scope>
    <source>
        <strain evidence="1 2">0788_9</strain>
    </source>
</reference>
<dbReference type="EMBL" id="LGLN01000029">
    <property type="protein sequence ID" value="KPC34215.1"/>
    <property type="molecule type" value="Genomic_DNA"/>
</dbReference>
<organism evidence="1 2">
    <name type="scientific">Pseudomonas syringae pv. cilantro</name>
    <dbReference type="NCBI Taxonomy" id="81035"/>
    <lineage>
        <taxon>Bacteria</taxon>
        <taxon>Pseudomonadati</taxon>
        <taxon>Pseudomonadota</taxon>
        <taxon>Gammaproteobacteria</taxon>
        <taxon>Pseudomonadales</taxon>
        <taxon>Pseudomonadaceae</taxon>
        <taxon>Pseudomonas</taxon>
        <taxon>Pseudomonas syringae</taxon>
    </lineage>
</organism>
<dbReference type="Proteomes" id="UP000037891">
    <property type="component" value="Unassembled WGS sequence"/>
</dbReference>
<dbReference type="AlphaFoldDB" id="A0A0N0GH40"/>
<gene>
    <name evidence="1" type="ORF">ABJ99_4918</name>
</gene>
<evidence type="ECO:0000313" key="2">
    <source>
        <dbReference type="Proteomes" id="UP000037891"/>
    </source>
</evidence>
<reference evidence="1 2" key="2">
    <citation type="submission" date="2015-10" db="EMBL/GenBank/DDBJ databases">
        <title>Comparative genomics and high-throughput reverse genetic screens identify a new phytobacterial MAMP and an Arabidopsis receptor required for immune elicitation.</title>
        <authorList>
            <person name="Mott G.A."/>
            <person name="Thakur S."/>
            <person name="Wang P.W."/>
            <person name="Desveaux D."/>
            <person name="Guttman D.S."/>
        </authorList>
    </citation>
    <scope>NUCLEOTIDE SEQUENCE [LARGE SCALE GENOMIC DNA]</scope>
    <source>
        <strain evidence="1 2">0788_9</strain>
    </source>
</reference>
<sequence length="50" mass="5434">MGTAANRVDCIDQIRAARGRDIPAMIITGVMSDSLQSNSKGAMFCCWQSR</sequence>